<comment type="subcellular location">
    <subcellularLocation>
        <location evidence="1 9">Cytoplasm</location>
    </subcellularLocation>
</comment>
<comment type="function">
    <text evidence="7 9">Increases the formation of ribosomal termination complexes and stimulates activities of RF-1 and RF-2. It binds guanine nucleotides and has strong preference for UGA stop codons. It may interact directly with the ribosome. The stimulation of RF-1 and RF-2 is significantly reduced by GTP and GDP, but not by GMP.</text>
</comment>
<evidence type="ECO:0000256" key="4">
    <source>
        <dbReference type="ARBA" id="ARBA00022741"/>
    </source>
</evidence>
<keyword evidence="5 9" id="KW-0648">Protein biosynthesis</keyword>
<dbReference type="InterPro" id="IPR038467">
    <property type="entry name" value="RF3_dom_3_sf"/>
</dbReference>
<dbReference type="Proteomes" id="UP000050823">
    <property type="component" value="Unassembled WGS sequence"/>
</dbReference>
<dbReference type="PANTHER" id="PTHR43556:SF2">
    <property type="entry name" value="PEPTIDE CHAIN RELEASE FACTOR RF3"/>
    <property type="match status" value="1"/>
</dbReference>
<dbReference type="SUPFAM" id="SSF50447">
    <property type="entry name" value="Translation proteins"/>
    <property type="match status" value="1"/>
</dbReference>
<evidence type="ECO:0000256" key="2">
    <source>
        <dbReference type="ARBA" id="ARBA00009978"/>
    </source>
</evidence>
<name>A0AA89KWE6_9LACO</name>
<dbReference type="PROSITE" id="PS00301">
    <property type="entry name" value="G_TR_1"/>
    <property type="match status" value="1"/>
</dbReference>
<comment type="caution">
    <text evidence="11">The sequence shown here is derived from an EMBL/GenBank/DDBJ whole genome shotgun (WGS) entry which is preliminary data.</text>
</comment>
<evidence type="ECO:0000256" key="6">
    <source>
        <dbReference type="ARBA" id="ARBA00023134"/>
    </source>
</evidence>
<dbReference type="InterPro" id="IPR031157">
    <property type="entry name" value="G_TR_CS"/>
</dbReference>
<dbReference type="InterPro" id="IPR041732">
    <property type="entry name" value="RF3_GTP-bd"/>
</dbReference>
<dbReference type="InterPro" id="IPR035647">
    <property type="entry name" value="EFG_III/V"/>
</dbReference>
<dbReference type="InterPro" id="IPR009000">
    <property type="entry name" value="Transl_B-barrel_sf"/>
</dbReference>
<dbReference type="GO" id="GO:0016150">
    <property type="term" value="F:translation release factor activity, codon nonspecific"/>
    <property type="evidence" value="ECO:0007669"/>
    <property type="project" value="TreeGrafter"/>
</dbReference>
<feature type="domain" description="Tr-type G" evidence="10">
    <location>
        <begin position="42"/>
        <end position="310"/>
    </location>
</feature>
<dbReference type="GO" id="GO:0006449">
    <property type="term" value="P:regulation of translational termination"/>
    <property type="evidence" value="ECO:0007669"/>
    <property type="project" value="UniProtKB-UniRule"/>
</dbReference>
<proteinExistence type="inferred from homology"/>
<organism evidence="11 12">
    <name type="scientific">Latilactobacillus graminis DSM 20719</name>
    <dbReference type="NCBI Taxonomy" id="1423752"/>
    <lineage>
        <taxon>Bacteria</taxon>
        <taxon>Bacillati</taxon>
        <taxon>Bacillota</taxon>
        <taxon>Bacilli</taxon>
        <taxon>Lactobacillales</taxon>
        <taxon>Lactobacillaceae</taxon>
        <taxon>Latilactobacillus</taxon>
    </lineage>
</organism>
<dbReference type="EMBL" id="AYZB01000058">
    <property type="protein sequence ID" value="KRM21057.1"/>
    <property type="molecule type" value="Genomic_DNA"/>
</dbReference>
<dbReference type="GO" id="GO:0016149">
    <property type="term" value="F:translation release factor activity, codon specific"/>
    <property type="evidence" value="ECO:0007669"/>
    <property type="project" value="UniProtKB-UniRule"/>
</dbReference>
<dbReference type="PRINTS" id="PR00315">
    <property type="entry name" value="ELONGATNFCT"/>
</dbReference>
<dbReference type="AlphaFoldDB" id="A0AA89KWE6"/>
<dbReference type="FunFam" id="2.40.30.10:FF:000040">
    <property type="entry name" value="Peptide chain release factor 3"/>
    <property type="match status" value="1"/>
</dbReference>
<dbReference type="Pfam" id="PF22042">
    <property type="entry name" value="EF-G_D2"/>
    <property type="match status" value="1"/>
</dbReference>
<evidence type="ECO:0000259" key="10">
    <source>
        <dbReference type="PROSITE" id="PS51722"/>
    </source>
</evidence>
<dbReference type="NCBIfam" id="NF001964">
    <property type="entry name" value="PRK00741.1"/>
    <property type="match status" value="1"/>
</dbReference>
<dbReference type="InterPro" id="IPR032090">
    <property type="entry name" value="RF3_C"/>
</dbReference>
<dbReference type="PROSITE" id="PS51722">
    <property type="entry name" value="G_TR_2"/>
    <property type="match status" value="1"/>
</dbReference>
<comment type="similarity">
    <text evidence="2 9">Belongs to the TRAFAC class translation factor GTPase superfamily. Classic translation factor GTPase family. PrfC subfamily.</text>
</comment>
<keyword evidence="3 9" id="KW-0963">Cytoplasm</keyword>
<dbReference type="InterPro" id="IPR027417">
    <property type="entry name" value="P-loop_NTPase"/>
</dbReference>
<dbReference type="InterPro" id="IPR000795">
    <property type="entry name" value="T_Tr_GTP-bd_dom"/>
</dbReference>
<dbReference type="Gene3D" id="3.40.50.300">
    <property type="entry name" value="P-loop containing nucleotide triphosphate hydrolases"/>
    <property type="match status" value="1"/>
</dbReference>
<dbReference type="InterPro" id="IPR004548">
    <property type="entry name" value="PrfC"/>
</dbReference>
<keyword evidence="6 9" id="KW-0342">GTP-binding</keyword>
<sequence length="556" mass="62795">MSTINGTKGDAMVAQFFVPSALYWNYGKDFIMTPTELKTAVNRRRTFAIISHPDAGKTTITEQLLLFGGVIRQAGTVKGKKSGQFAKSDWMEIEKQRGISVTSSVMQFDYDDKRINILDTPGHEDFSEDTYRTLMAVDAAVMVIDSAKGIEPQTKKLFKVCKMRGIPIFTFMNKLDRDGREPLDLIAELEELLDIEGCAMNWPIGMGKDLRGLYDIAKHRIELYRPEDKANPYLALDEEGRIAGDNPLKEDSVYTQALDDIELIGEAGNAYDADKIATGEQTPIFFGSALTNFGVKTFLESFVNLAPAPEAHKTQAETLVEPTSPDFSGFIFKIQANMNPAHRDRIAFVRICSGEFQRGIDVTLTRTGKKMRLNNSTEFMADTREQVTSAVAGDIVGLYDTGNFQIGDTIYTGKEAVSFEKLPQFTPELFMRVTAKNVMKQKSFHKGIQQLVQEGAIQLYKTYTTGDYILGAVGQLQFEVFQYRMQHEYNSEVLMDPIGSRIARWINPEQLDERMSSSRNLLVKDIHDEPLFLFENKFAERWFQDKYPDVELTAKL</sequence>
<dbReference type="FunFam" id="3.30.70.3280:FF:000001">
    <property type="entry name" value="Peptide chain release factor 3"/>
    <property type="match status" value="1"/>
</dbReference>
<reference evidence="11 12" key="1">
    <citation type="journal article" date="2015" name="Genome Announc.">
        <title>Expanding the biotechnology potential of lactobacilli through comparative genomics of 213 strains and associated genera.</title>
        <authorList>
            <person name="Sun Z."/>
            <person name="Harris H.M."/>
            <person name="McCann A."/>
            <person name="Guo C."/>
            <person name="Argimon S."/>
            <person name="Zhang W."/>
            <person name="Yang X."/>
            <person name="Jeffery I.B."/>
            <person name="Cooney J.C."/>
            <person name="Kagawa T.F."/>
            <person name="Liu W."/>
            <person name="Song Y."/>
            <person name="Salvetti E."/>
            <person name="Wrobel A."/>
            <person name="Rasinkangas P."/>
            <person name="Parkhill J."/>
            <person name="Rea M.C."/>
            <person name="O'Sullivan O."/>
            <person name="Ritari J."/>
            <person name="Douillard F.P."/>
            <person name="Paul Ross R."/>
            <person name="Yang R."/>
            <person name="Briner A.E."/>
            <person name="Felis G.E."/>
            <person name="de Vos W.M."/>
            <person name="Barrangou R."/>
            <person name="Klaenhammer T.R."/>
            <person name="Caufield P.W."/>
            <person name="Cui Y."/>
            <person name="Zhang H."/>
            <person name="O'Toole P.W."/>
        </authorList>
    </citation>
    <scope>NUCLEOTIDE SEQUENCE [LARGE SCALE GENOMIC DNA]</scope>
    <source>
        <strain evidence="11 12">DSM 20719</strain>
    </source>
</reference>
<dbReference type="GO" id="GO:0005829">
    <property type="term" value="C:cytosol"/>
    <property type="evidence" value="ECO:0007669"/>
    <property type="project" value="TreeGrafter"/>
</dbReference>
<dbReference type="Pfam" id="PF00009">
    <property type="entry name" value="GTP_EFTU"/>
    <property type="match status" value="1"/>
</dbReference>
<dbReference type="NCBIfam" id="TIGR00231">
    <property type="entry name" value="small_GTP"/>
    <property type="match status" value="1"/>
</dbReference>
<dbReference type="GO" id="GO:0003924">
    <property type="term" value="F:GTPase activity"/>
    <property type="evidence" value="ECO:0007669"/>
    <property type="project" value="InterPro"/>
</dbReference>
<protein>
    <recommendedName>
        <fullName evidence="8 9">Peptide chain release factor 3</fullName>
        <shortName evidence="9">RF-3</shortName>
    </recommendedName>
</protein>
<dbReference type="GO" id="GO:0005525">
    <property type="term" value="F:GTP binding"/>
    <property type="evidence" value="ECO:0007669"/>
    <property type="project" value="UniProtKB-UniRule"/>
</dbReference>
<keyword evidence="4 9" id="KW-0547">Nucleotide-binding</keyword>
<dbReference type="SUPFAM" id="SSF54980">
    <property type="entry name" value="EF-G C-terminal domain-like"/>
    <property type="match status" value="1"/>
</dbReference>
<evidence type="ECO:0000256" key="8">
    <source>
        <dbReference type="ARBA" id="ARBA00073639"/>
    </source>
</evidence>
<gene>
    <name evidence="9" type="primary">prfC</name>
    <name evidence="11" type="ORF">FC90_GL001592</name>
</gene>
<dbReference type="FunFam" id="3.40.50.300:FF:000542">
    <property type="entry name" value="Peptide chain release factor 3"/>
    <property type="match status" value="1"/>
</dbReference>
<dbReference type="HAMAP" id="MF_00072">
    <property type="entry name" value="Rel_fac_3"/>
    <property type="match status" value="1"/>
</dbReference>
<dbReference type="InterPro" id="IPR005225">
    <property type="entry name" value="Small_GTP-bd"/>
</dbReference>
<evidence type="ECO:0000256" key="3">
    <source>
        <dbReference type="ARBA" id="ARBA00022490"/>
    </source>
</evidence>
<evidence type="ECO:0000313" key="11">
    <source>
        <dbReference type="EMBL" id="KRM21057.1"/>
    </source>
</evidence>
<dbReference type="NCBIfam" id="TIGR00503">
    <property type="entry name" value="prfC"/>
    <property type="match status" value="1"/>
</dbReference>
<accession>A0AA89KWE6</accession>
<dbReference type="Pfam" id="PF16658">
    <property type="entry name" value="RF3_C"/>
    <property type="match status" value="1"/>
</dbReference>
<dbReference type="SUPFAM" id="SSF52540">
    <property type="entry name" value="P-loop containing nucleoside triphosphate hydrolases"/>
    <property type="match status" value="1"/>
</dbReference>
<evidence type="ECO:0000256" key="7">
    <source>
        <dbReference type="ARBA" id="ARBA00025017"/>
    </source>
</evidence>
<evidence type="ECO:0000256" key="1">
    <source>
        <dbReference type="ARBA" id="ARBA00004496"/>
    </source>
</evidence>
<evidence type="ECO:0000256" key="5">
    <source>
        <dbReference type="ARBA" id="ARBA00022917"/>
    </source>
</evidence>
<dbReference type="PANTHER" id="PTHR43556">
    <property type="entry name" value="PEPTIDE CHAIN RELEASE FACTOR RF3"/>
    <property type="match status" value="1"/>
</dbReference>
<evidence type="ECO:0000313" key="12">
    <source>
        <dbReference type="Proteomes" id="UP000050823"/>
    </source>
</evidence>
<feature type="binding site" evidence="9">
    <location>
        <begin position="51"/>
        <end position="58"/>
    </location>
    <ligand>
        <name>GTP</name>
        <dbReference type="ChEBI" id="CHEBI:37565"/>
    </ligand>
</feature>
<dbReference type="CDD" id="cd16259">
    <property type="entry name" value="RF3_III"/>
    <property type="match status" value="1"/>
</dbReference>
<dbReference type="Gene3D" id="2.40.30.10">
    <property type="entry name" value="Translation factors"/>
    <property type="match status" value="1"/>
</dbReference>
<feature type="binding site" evidence="9">
    <location>
        <begin position="173"/>
        <end position="176"/>
    </location>
    <ligand>
        <name>GTP</name>
        <dbReference type="ChEBI" id="CHEBI:37565"/>
    </ligand>
</feature>
<dbReference type="Gene3D" id="3.30.70.3280">
    <property type="entry name" value="Peptide chain release factor 3, domain III"/>
    <property type="match status" value="1"/>
</dbReference>
<feature type="binding site" evidence="9">
    <location>
        <begin position="119"/>
        <end position="123"/>
    </location>
    <ligand>
        <name>GTP</name>
        <dbReference type="ChEBI" id="CHEBI:37565"/>
    </ligand>
</feature>
<evidence type="ECO:0000256" key="9">
    <source>
        <dbReference type="HAMAP-Rule" id="MF_00072"/>
    </source>
</evidence>
<dbReference type="InterPro" id="IPR053905">
    <property type="entry name" value="EF-G-like_DII"/>
</dbReference>
<dbReference type="CDD" id="cd04169">
    <property type="entry name" value="RF3"/>
    <property type="match status" value="1"/>
</dbReference>